<dbReference type="EMBL" id="ML119051">
    <property type="protein sequence ID" value="ROT43077.1"/>
    <property type="molecule type" value="Genomic_DNA"/>
</dbReference>
<feature type="region of interest" description="Disordered" evidence="1">
    <location>
        <begin position="477"/>
        <end position="543"/>
    </location>
</feature>
<dbReference type="AlphaFoldDB" id="A0A3N2Q8Q6"/>
<dbReference type="STRING" id="1314773.A0A3N2Q8Q6"/>
<feature type="compositionally biased region" description="Polar residues" evidence="1">
    <location>
        <begin position="298"/>
        <end position="309"/>
    </location>
</feature>
<name>A0A3N2Q8Q6_SODAK</name>
<protein>
    <recommendedName>
        <fullName evidence="4">DNA (cytosine-5)-methyltransferase 1 replication foci domain-containing protein</fullName>
    </recommendedName>
</protein>
<accession>A0A3N2Q8Q6</accession>
<dbReference type="Proteomes" id="UP000272025">
    <property type="component" value="Unassembled WGS sequence"/>
</dbReference>
<dbReference type="GeneID" id="39577942"/>
<proteinExistence type="predicted"/>
<evidence type="ECO:0008006" key="4">
    <source>
        <dbReference type="Google" id="ProtNLM"/>
    </source>
</evidence>
<organism evidence="2 3">
    <name type="scientific">Sodiomyces alkalinus (strain CBS 110278 / VKM F-3762 / F11)</name>
    <name type="common">Alkaliphilic filamentous fungus</name>
    <dbReference type="NCBI Taxonomy" id="1314773"/>
    <lineage>
        <taxon>Eukaryota</taxon>
        <taxon>Fungi</taxon>
        <taxon>Dikarya</taxon>
        <taxon>Ascomycota</taxon>
        <taxon>Pezizomycotina</taxon>
        <taxon>Sordariomycetes</taxon>
        <taxon>Hypocreomycetidae</taxon>
        <taxon>Glomerellales</taxon>
        <taxon>Plectosphaerellaceae</taxon>
        <taxon>Sodiomyces</taxon>
    </lineage>
</organism>
<sequence length="715" mass="80572">MGRKRRSSNSTVATVDEDRIKYAEETSVLKLPSPDENDWDKTYVLEDVTIYGKDGQLADLLYVSFLGPVTVRGFIRAEGDQANRFIKRTTKSAYIEIRNCGTYSVGIGEGAEKTPCVWAAGRCGWYEIRPPSIEYTPIYTKMAEAVSLYYNMLDVHMAFEEPYRRKKGKKMSRAEIYDRLDPDTMFFKVRMIPAYLVDQYLPELFAVNAGDGSVYQEVVASCDEHAPFLISHFYEEDKSYFDWEPTTLFKWLTSRHPKLTHKVLENERKKLNPAVVGKVEPEQVVTNIDDPPAHKSLAKSTQRTSVQPKDSSEPEVASRDFASKRGSRQSRKPEETINLTSTSPAPQPMDIDPGPPVPLKPDDEGASAAPVAGRDGLSPVVRCLVDGIEEIRRGLDKPTTAVSKSKIWSKLYYNHKIKHYNAAPEMVAYYAPELLAELDAQLWAGSSFYNYLLDAAKKERRPPELFHPDTVIEQLARRGKKTVTAPTTEPSTAKRPWAAAHNDSTLETPPRRTRGRPSGKTSSLRPSSKRPLASDEASESSYRAAKSAKTLHILGDDEDEALDEAGQADIAGDEREPEKAPTEGIAPVKVVIRAEKLPDDTPKGPNSAWVCDEDDECPFVERNPEDSDGRQRIQQHIKQVHRDEDEDQEERINLAMLESSRGHLPIDTWRRINLCEPGLESSASHETVWEILPTVRDHSHHTDSKRKTEIEKNRL</sequence>
<dbReference type="OrthoDB" id="5382953at2759"/>
<feature type="region of interest" description="Disordered" evidence="1">
    <location>
        <begin position="696"/>
        <end position="715"/>
    </location>
</feature>
<evidence type="ECO:0000313" key="3">
    <source>
        <dbReference type="Proteomes" id="UP000272025"/>
    </source>
</evidence>
<keyword evidence="3" id="KW-1185">Reference proteome</keyword>
<reference evidence="2 3" key="1">
    <citation type="journal article" date="2018" name="Mol. Ecol.">
        <title>The obligate alkalophilic soda-lake fungus Sodiomyces alkalinus has shifted to a protein diet.</title>
        <authorList>
            <person name="Grum-Grzhimaylo A.A."/>
            <person name="Falkoski D.L."/>
            <person name="van den Heuvel J."/>
            <person name="Valero-Jimenez C.A."/>
            <person name="Min B."/>
            <person name="Choi I.G."/>
            <person name="Lipzen A."/>
            <person name="Daum C.G."/>
            <person name="Aanen D.K."/>
            <person name="Tsang A."/>
            <person name="Henrissat B."/>
            <person name="Bilanenko E.N."/>
            <person name="de Vries R.P."/>
            <person name="van Kan J.A.L."/>
            <person name="Grigoriev I.V."/>
            <person name="Debets A.J.M."/>
        </authorList>
    </citation>
    <scope>NUCLEOTIDE SEQUENCE [LARGE SCALE GENOMIC DNA]</scope>
    <source>
        <strain evidence="2 3">F11</strain>
    </source>
</reference>
<evidence type="ECO:0000256" key="1">
    <source>
        <dbReference type="SAM" id="MobiDB-lite"/>
    </source>
</evidence>
<gene>
    <name evidence="2" type="ORF">SODALDRAFT_319616</name>
</gene>
<dbReference type="RefSeq" id="XP_028470883.1">
    <property type="nucleotide sequence ID" value="XM_028609464.1"/>
</dbReference>
<feature type="compositionally biased region" description="Basic and acidic residues" evidence="1">
    <location>
        <begin position="310"/>
        <end position="323"/>
    </location>
</feature>
<feature type="region of interest" description="Disordered" evidence="1">
    <location>
        <begin position="282"/>
        <end position="373"/>
    </location>
</feature>
<evidence type="ECO:0000313" key="2">
    <source>
        <dbReference type="EMBL" id="ROT43077.1"/>
    </source>
</evidence>